<proteinExistence type="predicted"/>
<comment type="caution">
    <text evidence="2">The sequence shown here is derived from an EMBL/GenBank/DDBJ whole genome shotgun (WGS) entry which is preliminary data.</text>
</comment>
<keyword evidence="2" id="KW-0031">Aminopeptidase</keyword>
<protein>
    <submittedName>
        <fullName evidence="2">Dipeptidyl aminopeptidase/acylaminoacyl peptidase</fullName>
    </submittedName>
</protein>
<evidence type="ECO:0000313" key="2">
    <source>
        <dbReference type="EMBL" id="GBH21135.1"/>
    </source>
</evidence>
<keyword evidence="2" id="KW-0378">Hydrolase</keyword>
<dbReference type="Proteomes" id="UP000248291">
    <property type="component" value="Unassembled WGS sequence"/>
</dbReference>
<dbReference type="EMBL" id="BGKA01000280">
    <property type="protein sequence ID" value="GBH21135.1"/>
    <property type="molecule type" value="Genomic_DNA"/>
</dbReference>
<accession>A0AAN4TPM3</accession>
<evidence type="ECO:0000256" key="1">
    <source>
        <dbReference type="SAM" id="MobiDB-lite"/>
    </source>
</evidence>
<reference evidence="2 3" key="1">
    <citation type="submission" date="2018-04" db="EMBL/GenBank/DDBJ databases">
        <title>Draft genome sequence of Pseudomonas syringae pv. actinidiae biovar 3 strains isolated from kiwifruit in Kagawa prefecture.</title>
        <authorList>
            <person name="Tabuchi M."/>
            <person name="Saito M."/>
            <person name="Fujiwara S."/>
            <person name="Sasa N."/>
            <person name="Akimitsu K."/>
            <person name="Gomi K."/>
            <person name="Konishi-Sugita S."/>
            <person name="Hamano K."/>
            <person name="Kataoka I."/>
        </authorList>
    </citation>
    <scope>NUCLEOTIDE SEQUENCE [LARGE SCALE GENOMIC DNA]</scope>
    <source>
        <strain evidence="2 3">MAFF212211</strain>
    </source>
</reference>
<keyword evidence="2" id="KW-0645">Protease</keyword>
<gene>
    <name evidence="2" type="ORF">KPSA3_07175</name>
</gene>
<organism evidence="2 3">
    <name type="scientific">Pseudomonas syringae pv. actinidiae</name>
    <dbReference type="NCBI Taxonomy" id="103796"/>
    <lineage>
        <taxon>Bacteria</taxon>
        <taxon>Pseudomonadati</taxon>
        <taxon>Pseudomonadota</taxon>
        <taxon>Gammaproteobacteria</taxon>
        <taxon>Pseudomonadales</taxon>
        <taxon>Pseudomonadaceae</taxon>
        <taxon>Pseudomonas</taxon>
        <taxon>Pseudomonas syringae</taxon>
    </lineage>
</organism>
<feature type="region of interest" description="Disordered" evidence="1">
    <location>
        <begin position="63"/>
        <end position="86"/>
    </location>
</feature>
<dbReference type="AlphaFoldDB" id="A0AAN4TPM3"/>
<feature type="compositionally biased region" description="Low complexity" evidence="1">
    <location>
        <begin position="67"/>
        <end position="86"/>
    </location>
</feature>
<name>A0AAN4TPM3_PSESF</name>
<dbReference type="GO" id="GO:0004177">
    <property type="term" value="F:aminopeptidase activity"/>
    <property type="evidence" value="ECO:0007669"/>
    <property type="project" value="UniProtKB-KW"/>
</dbReference>
<evidence type="ECO:0000313" key="3">
    <source>
        <dbReference type="Proteomes" id="UP000248291"/>
    </source>
</evidence>
<sequence length="86" mass="9593">MTLRHRCVHLSQCVRPDIAKRVKYLAPDEKKPVETGFFCPFGHKLINSRPHVFHAISAKHSSRIARPRVSSSSSAVSGTSTRNTLP</sequence>